<proteinExistence type="predicted"/>
<feature type="chain" id="PRO_5029695967" evidence="1">
    <location>
        <begin position="22"/>
        <end position="155"/>
    </location>
</feature>
<keyword evidence="1" id="KW-0732">Signal</keyword>
<dbReference type="OrthoDB" id="1897482at2759"/>
<accession>A0A7J7LHS0</accession>
<comment type="caution">
    <text evidence="2">The sequence shown here is derived from an EMBL/GenBank/DDBJ whole genome shotgun (WGS) entry which is preliminary data.</text>
</comment>
<dbReference type="Proteomes" id="UP000541444">
    <property type="component" value="Unassembled WGS sequence"/>
</dbReference>
<dbReference type="EMBL" id="JACGCM010002279">
    <property type="protein sequence ID" value="KAF6142185.1"/>
    <property type="molecule type" value="Genomic_DNA"/>
</dbReference>
<sequence>MQIIKTLVGISLLTWISMVSSSDPPTAYEMLEKFNFPKGILPLGVKSYTLHEDNRFEVYLNGDCKFEIENGGYSLNYKKKISGKVVFGDLRELQGVSVKILFVWVSIGEVRNRGDGKMEFYVGPLSASFPVSNFEDCPQCDCKNRDYTNQMVLDS</sequence>
<keyword evidence="3" id="KW-1185">Reference proteome</keyword>
<gene>
    <name evidence="2" type="ORF">GIB67_037103</name>
</gene>
<dbReference type="InterPro" id="IPR007493">
    <property type="entry name" value="DUF538"/>
</dbReference>
<organism evidence="2 3">
    <name type="scientific">Kingdonia uniflora</name>
    <dbReference type="NCBI Taxonomy" id="39325"/>
    <lineage>
        <taxon>Eukaryota</taxon>
        <taxon>Viridiplantae</taxon>
        <taxon>Streptophyta</taxon>
        <taxon>Embryophyta</taxon>
        <taxon>Tracheophyta</taxon>
        <taxon>Spermatophyta</taxon>
        <taxon>Magnoliopsida</taxon>
        <taxon>Ranunculales</taxon>
        <taxon>Circaeasteraceae</taxon>
        <taxon>Kingdonia</taxon>
    </lineage>
</organism>
<reference evidence="2 3" key="1">
    <citation type="journal article" date="2020" name="IScience">
        <title>Genome Sequencing of the Endangered Kingdonia uniflora (Circaeasteraceae, Ranunculales) Reveals Potential Mechanisms of Evolutionary Specialization.</title>
        <authorList>
            <person name="Sun Y."/>
            <person name="Deng T."/>
            <person name="Zhang A."/>
            <person name="Moore M.J."/>
            <person name="Landis J.B."/>
            <person name="Lin N."/>
            <person name="Zhang H."/>
            <person name="Zhang X."/>
            <person name="Huang J."/>
            <person name="Zhang X."/>
            <person name="Sun H."/>
            <person name="Wang H."/>
        </authorList>
    </citation>
    <scope>NUCLEOTIDE SEQUENCE [LARGE SCALE GENOMIC DNA]</scope>
    <source>
        <strain evidence="2">TB1705</strain>
        <tissue evidence="2">Leaf</tissue>
    </source>
</reference>
<dbReference type="InterPro" id="IPR036758">
    <property type="entry name" value="At5g01610-like"/>
</dbReference>
<dbReference type="AlphaFoldDB" id="A0A7J7LHS0"/>
<dbReference type="PANTHER" id="PTHR31676:SF27">
    <property type="entry name" value="EXPRESSED PROTEIN"/>
    <property type="match status" value="1"/>
</dbReference>
<feature type="signal peptide" evidence="1">
    <location>
        <begin position="1"/>
        <end position="21"/>
    </location>
</feature>
<evidence type="ECO:0000256" key="1">
    <source>
        <dbReference type="SAM" id="SignalP"/>
    </source>
</evidence>
<dbReference type="Pfam" id="PF04398">
    <property type="entry name" value="DUF538"/>
    <property type="match status" value="1"/>
</dbReference>
<name>A0A7J7LHS0_9MAGN</name>
<evidence type="ECO:0000313" key="3">
    <source>
        <dbReference type="Proteomes" id="UP000541444"/>
    </source>
</evidence>
<dbReference type="PANTHER" id="PTHR31676">
    <property type="entry name" value="T31J12.3 PROTEIN-RELATED"/>
    <property type="match status" value="1"/>
</dbReference>
<evidence type="ECO:0000313" key="2">
    <source>
        <dbReference type="EMBL" id="KAF6142185.1"/>
    </source>
</evidence>
<protein>
    <submittedName>
        <fullName evidence="2">Uncharacterized protein</fullName>
    </submittedName>
</protein>
<dbReference type="SUPFAM" id="SSF141562">
    <property type="entry name" value="At5g01610-like"/>
    <property type="match status" value="1"/>
</dbReference>
<dbReference type="Gene3D" id="2.30.240.10">
    <property type="entry name" value="At5g01610-like"/>
    <property type="match status" value="1"/>
</dbReference>